<evidence type="ECO:0000256" key="1">
    <source>
        <dbReference type="ARBA" id="ARBA00004448"/>
    </source>
</evidence>
<comment type="subcellular location">
    <subcellularLocation>
        <location evidence="1">Mitochondrion inner membrane</location>
        <topology evidence="1">Multi-pass membrane protein</topology>
    </subcellularLocation>
</comment>
<dbReference type="InterPro" id="IPR023395">
    <property type="entry name" value="MCP_dom_sf"/>
</dbReference>
<feature type="transmembrane region" description="Helical" evidence="12">
    <location>
        <begin position="15"/>
        <end position="35"/>
    </location>
</feature>
<feature type="repeat" description="Solcar" evidence="10">
    <location>
        <begin position="98"/>
        <end position="188"/>
    </location>
</feature>
<evidence type="ECO:0000256" key="5">
    <source>
        <dbReference type="ARBA" id="ARBA00022737"/>
    </source>
</evidence>
<dbReference type="InterPro" id="IPR051028">
    <property type="entry name" value="Mito_Solute_Carrier"/>
</dbReference>
<feature type="repeat" description="Solcar" evidence="10">
    <location>
        <begin position="197"/>
        <end position="286"/>
    </location>
</feature>
<dbReference type="GO" id="GO:0015183">
    <property type="term" value="F:L-aspartate transmembrane transporter activity"/>
    <property type="evidence" value="ECO:0007669"/>
    <property type="project" value="TreeGrafter"/>
</dbReference>
<dbReference type="PANTHER" id="PTHR45678">
    <property type="entry name" value="MITOCHONDRIAL 2-OXODICARBOXYLATE CARRIER 1-RELATED"/>
    <property type="match status" value="1"/>
</dbReference>
<keyword evidence="8" id="KW-0496">Mitochondrion</keyword>
<feature type="transmembrane region" description="Helical" evidence="12">
    <location>
        <begin position="198"/>
        <end position="217"/>
    </location>
</feature>
<evidence type="ECO:0000313" key="13">
    <source>
        <dbReference type="EMBL" id="KAH8030302.1"/>
    </source>
</evidence>
<evidence type="ECO:0000256" key="10">
    <source>
        <dbReference type="PROSITE-ProRule" id="PRU00282"/>
    </source>
</evidence>
<dbReference type="FunFam" id="1.50.40.10:FF:000101">
    <property type="entry name" value="SLC (SoLute Carrier) homolog"/>
    <property type="match status" value="1"/>
</dbReference>
<accession>A0A9J6E7H8</accession>
<dbReference type="GO" id="GO:0043490">
    <property type="term" value="P:malate-aspartate shuttle"/>
    <property type="evidence" value="ECO:0007669"/>
    <property type="project" value="TreeGrafter"/>
</dbReference>
<feature type="repeat" description="Solcar" evidence="10">
    <location>
        <begin position="9"/>
        <end position="96"/>
    </location>
</feature>
<keyword evidence="6" id="KW-0999">Mitochondrion inner membrane</keyword>
<sequence>MTTQAKGRFPLLPKIVNGGIAGIIGVTCVFPIDLVKTRLQNQQIGPNGERMYRSMLDCFRKSYAAEGFFGMYRVMQAVYLCLRIDNLTLQRVATCSKLSLTQEMLAGGGAGFCQIIVTTPMELLKIQLQDAGRTGGEASKRLSARAVALQLVRERGLVGLYRGTGATMLRDVTFSVIYFPLFAHLNSLGPRRSDGTSVFWASFLAGCGAGSAAAFLVNPCDVVKTRLQLLSRAPGEASYTGIPDAFIRILREEGVRAFFKGAGCRVIVIAPLFGIAQTVYFLGVAEYLLGMQRAKTA</sequence>
<evidence type="ECO:0000256" key="3">
    <source>
        <dbReference type="ARBA" id="ARBA00022448"/>
    </source>
</evidence>
<evidence type="ECO:0000256" key="11">
    <source>
        <dbReference type="RuleBase" id="RU000488"/>
    </source>
</evidence>
<reference evidence="13" key="2">
    <citation type="submission" date="2021-09" db="EMBL/GenBank/DDBJ databases">
        <authorList>
            <person name="Jia N."/>
            <person name="Wang J."/>
            <person name="Shi W."/>
            <person name="Du L."/>
            <person name="Sun Y."/>
            <person name="Zhan W."/>
            <person name="Jiang J."/>
            <person name="Wang Q."/>
            <person name="Zhang B."/>
            <person name="Ji P."/>
            <person name="Sakyi L.B."/>
            <person name="Cui X."/>
            <person name="Yuan T."/>
            <person name="Jiang B."/>
            <person name="Yang W."/>
            <person name="Lam T.T.-Y."/>
            <person name="Chang Q."/>
            <person name="Ding S."/>
            <person name="Wang X."/>
            <person name="Zhu J."/>
            <person name="Ruan X."/>
            <person name="Zhao L."/>
            <person name="Wei J."/>
            <person name="Que T."/>
            <person name="Du C."/>
            <person name="Cheng J."/>
            <person name="Dai P."/>
            <person name="Han X."/>
            <person name="Huang E."/>
            <person name="Gao Y."/>
            <person name="Liu J."/>
            <person name="Shao H."/>
            <person name="Ye R."/>
            <person name="Li L."/>
            <person name="Wei W."/>
            <person name="Wang X."/>
            <person name="Wang C."/>
            <person name="Huo Q."/>
            <person name="Li W."/>
            <person name="Guo W."/>
            <person name="Chen H."/>
            <person name="Chen S."/>
            <person name="Zhou L."/>
            <person name="Zhou L."/>
            <person name="Ni X."/>
            <person name="Tian J."/>
            <person name="Zhou Y."/>
            <person name="Sheng Y."/>
            <person name="Liu T."/>
            <person name="Pan Y."/>
            <person name="Xia L."/>
            <person name="Li J."/>
            <person name="Zhao F."/>
            <person name="Cao W."/>
        </authorList>
    </citation>
    <scope>NUCLEOTIDE SEQUENCE</scope>
    <source>
        <strain evidence="13">Rmic-2018</strain>
        <tissue evidence="13">Larvae</tissue>
    </source>
</reference>
<keyword evidence="3 11" id="KW-0813">Transport</keyword>
<dbReference type="AlphaFoldDB" id="A0A9J6E7H8"/>
<evidence type="ECO:0000256" key="2">
    <source>
        <dbReference type="ARBA" id="ARBA00006375"/>
    </source>
</evidence>
<evidence type="ECO:0000256" key="8">
    <source>
        <dbReference type="ARBA" id="ARBA00023128"/>
    </source>
</evidence>
<keyword evidence="7 12" id="KW-1133">Transmembrane helix</keyword>
<evidence type="ECO:0000313" key="14">
    <source>
        <dbReference type="Proteomes" id="UP000821866"/>
    </source>
</evidence>
<evidence type="ECO:0000256" key="12">
    <source>
        <dbReference type="SAM" id="Phobius"/>
    </source>
</evidence>
<dbReference type="EMBL" id="JABSTU010000005">
    <property type="protein sequence ID" value="KAH8030302.1"/>
    <property type="molecule type" value="Genomic_DNA"/>
</dbReference>
<comment type="similarity">
    <text evidence="2 11">Belongs to the mitochondrial carrier (TC 2.A.29) family.</text>
</comment>
<dbReference type="PANTHER" id="PTHR45678:SF5">
    <property type="entry name" value="AT03939P-RELATED"/>
    <property type="match status" value="1"/>
</dbReference>
<protein>
    <submittedName>
        <fullName evidence="13">Uncharacterized protein</fullName>
    </submittedName>
</protein>
<keyword evidence="14" id="KW-1185">Reference proteome</keyword>
<dbReference type="PRINTS" id="PR00926">
    <property type="entry name" value="MITOCARRIER"/>
</dbReference>
<keyword evidence="4 10" id="KW-0812">Transmembrane</keyword>
<reference evidence="13" key="1">
    <citation type="journal article" date="2020" name="Cell">
        <title>Large-Scale Comparative Analyses of Tick Genomes Elucidate Their Genetic Diversity and Vector Capacities.</title>
        <authorList>
            <consortium name="Tick Genome and Microbiome Consortium (TIGMIC)"/>
            <person name="Jia N."/>
            <person name="Wang J."/>
            <person name="Shi W."/>
            <person name="Du L."/>
            <person name="Sun Y."/>
            <person name="Zhan W."/>
            <person name="Jiang J.F."/>
            <person name="Wang Q."/>
            <person name="Zhang B."/>
            <person name="Ji P."/>
            <person name="Bell-Sakyi L."/>
            <person name="Cui X.M."/>
            <person name="Yuan T.T."/>
            <person name="Jiang B.G."/>
            <person name="Yang W.F."/>
            <person name="Lam T.T."/>
            <person name="Chang Q.C."/>
            <person name="Ding S.J."/>
            <person name="Wang X.J."/>
            <person name="Zhu J.G."/>
            <person name="Ruan X.D."/>
            <person name="Zhao L."/>
            <person name="Wei J.T."/>
            <person name="Ye R.Z."/>
            <person name="Que T.C."/>
            <person name="Du C.H."/>
            <person name="Zhou Y.H."/>
            <person name="Cheng J.X."/>
            <person name="Dai P.F."/>
            <person name="Guo W.B."/>
            <person name="Han X.H."/>
            <person name="Huang E.J."/>
            <person name="Li L.F."/>
            <person name="Wei W."/>
            <person name="Gao Y.C."/>
            <person name="Liu J.Z."/>
            <person name="Shao H.Z."/>
            <person name="Wang X."/>
            <person name="Wang C.C."/>
            <person name="Yang T.C."/>
            <person name="Huo Q.B."/>
            <person name="Li W."/>
            <person name="Chen H.Y."/>
            <person name="Chen S.E."/>
            <person name="Zhou L.G."/>
            <person name="Ni X.B."/>
            <person name="Tian J.H."/>
            <person name="Sheng Y."/>
            <person name="Liu T."/>
            <person name="Pan Y.S."/>
            <person name="Xia L.Y."/>
            <person name="Li J."/>
            <person name="Zhao F."/>
            <person name="Cao W.C."/>
        </authorList>
    </citation>
    <scope>NUCLEOTIDE SEQUENCE</scope>
    <source>
        <strain evidence="13">Rmic-2018</strain>
    </source>
</reference>
<dbReference type="Proteomes" id="UP000821866">
    <property type="component" value="Chromosome 3"/>
</dbReference>
<feature type="transmembrane region" description="Helical" evidence="12">
    <location>
        <begin position="266"/>
        <end position="289"/>
    </location>
</feature>
<gene>
    <name evidence="13" type="ORF">HPB51_006734</name>
</gene>
<evidence type="ECO:0000256" key="6">
    <source>
        <dbReference type="ARBA" id="ARBA00022792"/>
    </source>
</evidence>
<dbReference type="GO" id="GO:0005313">
    <property type="term" value="F:L-glutamate transmembrane transporter activity"/>
    <property type="evidence" value="ECO:0007669"/>
    <property type="project" value="TreeGrafter"/>
</dbReference>
<dbReference type="Pfam" id="PF00153">
    <property type="entry name" value="Mito_carr"/>
    <property type="match status" value="3"/>
</dbReference>
<keyword evidence="9 10" id="KW-0472">Membrane</keyword>
<evidence type="ECO:0000256" key="7">
    <source>
        <dbReference type="ARBA" id="ARBA00022989"/>
    </source>
</evidence>
<evidence type="ECO:0000256" key="9">
    <source>
        <dbReference type="ARBA" id="ARBA00023136"/>
    </source>
</evidence>
<dbReference type="VEuPathDB" id="VectorBase:LOC119164064"/>
<dbReference type="InterPro" id="IPR018108">
    <property type="entry name" value="MCP_transmembrane"/>
</dbReference>
<evidence type="ECO:0000256" key="4">
    <source>
        <dbReference type="ARBA" id="ARBA00022692"/>
    </source>
</evidence>
<name>A0A9J6E7H8_RHIMP</name>
<dbReference type="Gene3D" id="1.50.40.10">
    <property type="entry name" value="Mitochondrial carrier domain"/>
    <property type="match status" value="2"/>
</dbReference>
<dbReference type="GO" id="GO:0005743">
    <property type="term" value="C:mitochondrial inner membrane"/>
    <property type="evidence" value="ECO:0007669"/>
    <property type="project" value="UniProtKB-SubCell"/>
</dbReference>
<comment type="caution">
    <text evidence="13">The sequence shown here is derived from an EMBL/GenBank/DDBJ whole genome shotgun (WGS) entry which is preliminary data.</text>
</comment>
<dbReference type="SUPFAM" id="SSF103506">
    <property type="entry name" value="Mitochondrial carrier"/>
    <property type="match status" value="1"/>
</dbReference>
<dbReference type="PROSITE" id="PS50920">
    <property type="entry name" value="SOLCAR"/>
    <property type="match status" value="3"/>
</dbReference>
<dbReference type="InterPro" id="IPR002067">
    <property type="entry name" value="MCP"/>
</dbReference>
<keyword evidence="5" id="KW-0677">Repeat</keyword>
<organism evidence="13 14">
    <name type="scientific">Rhipicephalus microplus</name>
    <name type="common">Cattle tick</name>
    <name type="synonym">Boophilus microplus</name>
    <dbReference type="NCBI Taxonomy" id="6941"/>
    <lineage>
        <taxon>Eukaryota</taxon>
        <taxon>Metazoa</taxon>
        <taxon>Ecdysozoa</taxon>
        <taxon>Arthropoda</taxon>
        <taxon>Chelicerata</taxon>
        <taxon>Arachnida</taxon>
        <taxon>Acari</taxon>
        <taxon>Parasitiformes</taxon>
        <taxon>Ixodida</taxon>
        <taxon>Ixodoidea</taxon>
        <taxon>Ixodidae</taxon>
        <taxon>Rhipicephalinae</taxon>
        <taxon>Rhipicephalus</taxon>
        <taxon>Boophilus</taxon>
    </lineage>
</organism>
<proteinExistence type="inferred from homology"/>